<feature type="domain" description="Sodium/calcium exchanger membrane region" evidence="6">
    <location>
        <begin position="60"/>
        <end position="211"/>
    </location>
</feature>
<evidence type="ECO:0000256" key="3">
    <source>
        <dbReference type="ARBA" id="ARBA00022989"/>
    </source>
</evidence>
<evidence type="ECO:0000313" key="8">
    <source>
        <dbReference type="Proteomes" id="UP000249396"/>
    </source>
</evidence>
<dbReference type="AlphaFoldDB" id="A0A2W4SNK2"/>
<dbReference type="InterPro" id="IPR052946">
    <property type="entry name" value="Alkaline_pH_Ca-Antiporter"/>
</dbReference>
<comment type="caution">
    <text evidence="7">The sequence shown here is derived from an EMBL/GenBank/DDBJ whole genome shotgun (WGS) entry which is preliminary data.</text>
</comment>
<evidence type="ECO:0000256" key="2">
    <source>
        <dbReference type="ARBA" id="ARBA00022692"/>
    </source>
</evidence>
<evidence type="ECO:0000256" key="1">
    <source>
        <dbReference type="ARBA" id="ARBA00004141"/>
    </source>
</evidence>
<feature type="domain" description="Sodium/calcium exchanger membrane region" evidence="6">
    <location>
        <begin position="248"/>
        <end position="388"/>
    </location>
</feature>
<feature type="transmembrane region" description="Helical" evidence="5">
    <location>
        <begin position="21"/>
        <end position="44"/>
    </location>
</feature>
<keyword evidence="2 5" id="KW-0812">Transmembrane</keyword>
<feature type="transmembrane region" description="Helical" evidence="5">
    <location>
        <begin position="193"/>
        <end position="209"/>
    </location>
</feature>
<protein>
    <submittedName>
        <fullName evidence="7">Calcium/proton transporter</fullName>
    </submittedName>
</protein>
<organism evidence="7 8">
    <name type="scientific">Candidatus Methylumidiphilus alinenensis</name>
    <dbReference type="NCBI Taxonomy" id="2202197"/>
    <lineage>
        <taxon>Bacteria</taxon>
        <taxon>Pseudomonadati</taxon>
        <taxon>Pseudomonadota</taxon>
        <taxon>Gammaproteobacteria</taxon>
        <taxon>Methylococcales</taxon>
        <taxon>Candidatus Methylumidiphilus</taxon>
    </lineage>
</organism>
<feature type="transmembrane region" description="Helical" evidence="5">
    <location>
        <begin position="370"/>
        <end position="389"/>
    </location>
</feature>
<feature type="transmembrane region" description="Helical" evidence="5">
    <location>
        <begin position="280"/>
        <end position="303"/>
    </location>
</feature>
<evidence type="ECO:0000256" key="4">
    <source>
        <dbReference type="ARBA" id="ARBA00023136"/>
    </source>
</evidence>
<dbReference type="Proteomes" id="UP000249396">
    <property type="component" value="Unassembled WGS sequence"/>
</dbReference>
<feature type="transmembrane region" description="Helical" evidence="5">
    <location>
        <begin position="158"/>
        <end position="178"/>
    </location>
</feature>
<accession>A0A2W4SNK2</accession>
<gene>
    <name evidence="7" type="ORF">DM484_21385</name>
</gene>
<feature type="transmembrane region" description="Helical" evidence="5">
    <location>
        <begin position="124"/>
        <end position="146"/>
    </location>
</feature>
<evidence type="ECO:0000313" key="7">
    <source>
        <dbReference type="EMBL" id="PZN74444.1"/>
    </source>
</evidence>
<dbReference type="PANTHER" id="PTHR37958:SF1">
    <property type="entry name" value="SODIUM-POTASSIUM_PROTON ANTIPORTER CHAA"/>
    <property type="match status" value="1"/>
</dbReference>
<dbReference type="InterPro" id="IPR004837">
    <property type="entry name" value="NaCa_Exmemb"/>
</dbReference>
<dbReference type="PANTHER" id="PTHR37958">
    <property type="entry name" value="SODIUM-POTASSIUM/PROTON ANTIPORTER CHAA"/>
    <property type="match status" value="1"/>
</dbReference>
<name>A0A2W4SNK2_9GAMM</name>
<keyword evidence="4 5" id="KW-0472">Membrane</keyword>
<dbReference type="EMBL" id="QJPH01000428">
    <property type="protein sequence ID" value="PZN74444.1"/>
    <property type="molecule type" value="Genomic_DNA"/>
</dbReference>
<dbReference type="GO" id="GO:0005886">
    <property type="term" value="C:plasma membrane"/>
    <property type="evidence" value="ECO:0007669"/>
    <property type="project" value="TreeGrafter"/>
</dbReference>
<proteinExistence type="predicted"/>
<evidence type="ECO:0000259" key="6">
    <source>
        <dbReference type="Pfam" id="PF01699"/>
    </source>
</evidence>
<feature type="transmembrane region" description="Helical" evidence="5">
    <location>
        <begin position="90"/>
        <end position="112"/>
    </location>
</feature>
<comment type="subcellular location">
    <subcellularLocation>
        <location evidence="1">Membrane</location>
        <topology evidence="1">Multi-pass membrane protein</topology>
    </subcellularLocation>
</comment>
<evidence type="ECO:0000256" key="5">
    <source>
        <dbReference type="SAM" id="Phobius"/>
    </source>
</evidence>
<sequence>MRKRKHRAKTALTPPTTKQHSASQIVGIASISLGWILWGGLHWYGDAFPILHEQRLIIGLGVGVFVLMLGCVLSVVRNADHLADLLPEPYGTLVLTLAATIIEVSLMLQMMFNGKNNPGLLRDTVFAILMITMNGMVGAAITSGGWRHREQGFNLRGALSFVQLIAPLSMMLLIMPNYTVSSKGPTLDLRQEIYLGTLSVVVYLLFLMIQTGRHRSYFDHASTNPHSTELHSPNIQDRNWGTLLKLGAGMVISLIPVVLLSEYLGEAVNYGIIELKAPTALGGLIIASLGLTPEGLGAIRAALANRMQRAVNICLGTTLSTIGLTVPIILIAASSQGVELTLGLDGTNSTLLMATLLITLITFVSGGANILQGIIHLMLFIGYFIFILFP</sequence>
<dbReference type="GO" id="GO:0015385">
    <property type="term" value="F:sodium:proton antiporter activity"/>
    <property type="evidence" value="ECO:0007669"/>
    <property type="project" value="TreeGrafter"/>
</dbReference>
<feature type="transmembrane region" description="Helical" evidence="5">
    <location>
        <begin position="310"/>
        <end position="334"/>
    </location>
</feature>
<reference evidence="7 8" key="1">
    <citation type="journal article" date="2018" name="Aquat. Microb. Ecol.">
        <title>Gammaproteobacterial methanotrophs dominate.</title>
        <authorList>
            <person name="Rissanen A.J."/>
            <person name="Saarenheimo J."/>
            <person name="Tiirola M."/>
            <person name="Peura S."/>
            <person name="Aalto S.L."/>
            <person name="Karvinen A."/>
            <person name="Nykanen H."/>
        </authorList>
    </citation>
    <scope>NUCLEOTIDE SEQUENCE [LARGE SCALE GENOMIC DNA]</scope>
    <source>
        <strain evidence="7">AMbin10</strain>
    </source>
</reference>
<dbReference type="GO" id="GO:0015386">
    <property type="term" value="F:potassium:proton antiporter activity"/>
    <property type="evidence" value="ECO:0007669"/>
    <property type="project" value="TreeGrafter"/>
</dbReference>
<feature type="transmembrane region" description="Helical" evidence="5">
    <location>
        <begin position="346"/>
        <end position="363"/>
    </location>
</feature>
<keyword evidence="3 5" id="KW-1133">Transmembrane helix</keyword>
<dbReference type="Pfam" id="PF01699">
    <property type="entry name" value="Na_Ca_ex"/>
    <property type="match status" value="2"/>
</dbReference>
<feature type="transmembrane region" description="Helical" evidence="5">
    <location>
        <begin position="242"/>
        <end position="260"/>
    </location>
</feature>
<feature type="transmembrane region" description="Helical" evidence="5">
    <location>
        <begin position="56"/>
        <end position="78"/>
    </location>
</feature>